<reference evidence="1" key="1">
    <citation type="journal article" date="2015" name="Nature">
        <title>Complex archaea that bridge the gap between prokaryotes and eukaryotes.</title>
        <authorList>
            <person name="Spang A."/>
            <person name="Saw J.H."/>
            <person name="Jorgensen S.L."/>
            <person name="Zaremba-Niedzwiedzka K."/>
            <person name="Martijn J."/>
            <person name="Lind A.E."/>
            <person name="van Eijk R."/>
            <person name="Schleper C."/>
            <person name="Guy L."/>
            <person name="Ettema T.J."/>
        </authorList>
    </citation>
    <scope>NUCLEOTIDE SEQUENCE</scope>
</reference>
<evidence type="ECO:0000313" key="1">
    <source>
        <dbReference type="EMBL" id="KKL81241.1"/>
    </source>
</evidence>
<evidence type="ECO:0008006" key="2">
    <source>
        <dbReference type="Google" id="ProtNLM"/>
    </source>
</evidence>
<dbReference type="AlphaFoldDB" id="A0A0F9FSC7"/>
<feature type="non-terminal residue" evidence="1">
    <location>
        <position position="1"/>
    </location>
</feature>
<name>A0A0F9FSC7_9ZZZZ</name>
<comment type="caution">
    <text evidence="1">The sequence shown here is derived from an EMBL/GenBank/DDBJ whole genome shotgun (WGS) entry which is preliminary data.</text>
</comment>
<proteinExistence type="predicted"/>
<organism evidence="1">
    <name type="scientific">marine sediment metagenome</name>
    <dbReference type="NCBI Taxonomy" id="412755"/>
    <lineage>
        <taxon>unclassified sequences</taxon>
        <taxon>metagenomes</taxon>
        <taxon>ecological metagenomes</taxon>
    </lineage>
</organism>
<gene>
    <name evidence="1" type="ORF">LCGC14_1996710</name>
</gene>
<sequence>NRKMNNNKNMFDVVIGVNFSILDFDDCLDFYLSTENKPYPHISEFKKNIYKKDIPRIVNYITIDRWPQDLNLFKVHRDTFNRKPNIRQYKNINGEGLFKGYDTITKAPGTVTLQAIHLATILGCNRIYIIGSELYYKTTARYYHAEYERKHNLNPRSQRNEHKIVEVKIGSKVYKTLNAYKWTAHYINRFIDEECTPNGVQVMDFSDGLLTSAIQLDLDEFMNNK</sequence>
<accession>A0A0F9FSC7</accession>
<dbReference type="EMBL" id="LAZR01022620">
    <property type="protein sequence ID" value="KKL81241.1"/>
    <property type="molecule type" value="Genomic_DNA"/>
</dbReference>
<protein>
    <recommendedName>
        <fullName evidence="2">DUF115 domain-containing protein</fullName>
    </recommendedName>
</protein>